<protein>
    <recommendedName>
        <fullName evidence="3">F-box domain-containing protein</fullName>
    </recommendedName>
</protein>
<reference evidence="1" key="1">
    <citation type="submission" date="2020-05" db="EMBL/GenBank/DDBJ databases">
        <title>Mycena genomes resolve the evolution of fungal bioluminescence.</title>
        <authorList>
            <person name="Tsai I.J."/>
        </authorList>
    </citation>
    <scope>NUCLEOTIDE SEQUENCE</scope>
    <source>
        <strain evidence="1">160909Yilan</strain>
    </source>
</reference>
<keyword evidence="2" id="KW-1185">Reference proteome</keyword>
<dbReference type="AlphaFoldDB" id="A0A8H6ZA78"/>
<dbReference type="OrthoDB" id="3365698at2759"/>
<name>A0A8H6ZA78_9AGAR</name>
<sequence>MAQHESTSTTIVVVFPSGINRLPAELFVEIFAHCWRSFTPRFDDIYAPSRSEEHQDDSTTASFNTEVARLAHAPLLAVSQVCMKWRSIAMGTPSLWCDIELDTILWDTHIHRATAVALLESTLIRGGNSPLNVSLTEGEHAFPAPVFTLLAAHSQRWETFSCPSYFLDAFSDIHGKLPRLRRLHLYAGEEEPGSLDVWSSMPNLTSLVLVGEIFTYDRHTLPLAQLRQLECTTIERYDTENAISLMPLLPSAAEFRLAIQLIDNPPDWSQMASVTSNISTFYLHLMEDFDTEHSLVVLQCILNALTLPCLTLFELESCEYPRCPLLWPHHAFLTLCARSSFDSTLRTLEIYDVHITEAQLLECLSHLPSLERLAISDHQPVAPISARAGVGADEVLVTDTLLVKLTRTADSDAPSLVPCLSSLGCQTLMRFDDRVLLALAVSRISDDSDGGQAQSATGSRHFSIELSWLPNHERKIDETVLARLDSLKIITNRRFAFRLSAAEDEWI</sequence>
<dbReference type="Gene3D" id="1.20.1280.50">
    <property type="match status" value="1"/>
</dbReference>
<dbReference type="EMBL" id="JACAZH010000002">
    <property type="protein sequence ID" value="KAF7375348.1"/>
    <property type="molecule type" value="Genomic_DNA"/>
</dbReference>
<comment type="caution">
    <text evidence="1">The sequence shown here is derived from an EMBL/GenBank/DDBJ whole genome shotgun (WGS) entry which is preliminary data.</text>
</comment>
<dbReference type="Proteomes" id="UP000623467">
    <property type="component" value="Unassembled WGS sequence"/>
</dbReference>
<evidence type="ECO:0000313" key="1">
    <source>
        <dbReference type="EMBL" id="KAF7375348.1"/>
    </source>
</evidence>
<proteinExistence type="predicted"/>
<gene>
    <name evidence="1" type="ORF">MSAN_00422000</name>
</gene>
<dbReference type="InterPro" id="IPR032675">
    <property type="entry name" value="LRR_dom_sf"/>
</dbReference>
<evidence type="ECO:0008006" key="3">
    <source>
        <dbReference type="Google" id="ProtNLM"/>
    </source>
</evidence>
<accession>A0A8H6ZA78</accession>
<dbReference type="Gene3D" id="3.80.10.10">
    <property type="entry name" value="Ribonuclease Inhibitor"/>
    <property type="match status" value="1"/>
</dbReference>
<dbReference type="SUPFAM" id="SSF52058">
    <property type="entry name" value="L domain-like"/>
    <property type="match status" value="1"/>
</dbReference>
<evidence type="ECO:0000313" key="2">
    <source>
        <dbReference type="Proteomes" id="UP000623467"/>
    </source>
</evidence>
<organism evidence="1 2">
    <name type="scientific">Mycena sanguinolenta</name>
    <dbReference type="NCBI Taxonomy" id="230812"/>
    <lineage>
        <taxon>Eukaryota</taxon>
        <taxon>Fungi</taxon>
        <taxon>Dikarya</taxon>
        <taxon>Basidiomycota</taxon>
        <taxon>Agaricomycotina</taxon>
        <taxon>Agaricomycetes</taxon>
        <taxon>Agaricomycetidae</taxon>
        <taxon>Agaricales</taxon>
        <taxon>Marasmiineae</taxon>
        <taxon>Mycenaceae</taxon>
        <taxon>Mycena</taxon>
    </lineage>
</organism>